<keyword evidence="2" id="KW-0812">Transmembrane</keyword>
<evidence type="ECO:0000256" key="1">
    <source>
        <dbReference type="SAM" id="MobiDB-lite"/>
    </source>
</evidence>
<evidence type="ECO:0000256" key="2">
    <source>
        <dbReference type="SAM" id="Phobius"/>
    </source>
</evidence>
<dbReference type="AlphaFoldDB" id="A0A9W4SHG4"/>
<dbReference type="Proteomes" id="UP001153678">
    <property type="component" value="Unassembled WGS sequence"/>
</dbReference>
<proteinExistence type="predicted"/>
<evidence type="ECO:0000313" key="3">
    <source>
        <dbReference type="EMBL" id="CAI2169100.1"/>
    </source>
</evidence>
<dbReference type="EMBL" id="CAMKVN010000549">
    <property type="protein sequence ID" value="CAI2169100.1"/>
    <property type="molecule type" value="Genomic_DNA"/>
</dbReference>
<keyword evidence="2" id="KW-0472">Membrane</keyword>
<accession>A0A9W4SHG4</accession>
<reference evidence="3" key="1">
    <citation type="submission" date="2022-08" db="EMBL/GenBank/DDBJ databases">
        <authorList>
            <person name="Kallberg Y."/>
            <person name="Tangrot J."/>
            <person name="Rosling A."/>
        </authorList>
    </citation>
    <scope>NUCLEOTIDE SEQUENCE</scope>
    <source>
        <strain evidence="3">Wild A</strain>
    </source>
</reference>
<keyword evidence="2" id="KW-1133">Transmembrane helix</keyword>
<feature type="transmembrane region" description="Helical" evidence="2">
    <location>
        <begin position="6"/>
        <end position="26"/>
    </location>
</feature>
<comment type="caution">
    <text evidence="3">The sequence shown here is derived from an EMBL/GenBank/DDBJ whole genome shotgun (WGS) entry which is preliminary data.</text>
</comment>
<gene>
    <name evidence="3" type="ORF">FWILDA_LOCUS3909</name>
</gene>
<sequence>MSMNSQIFVIVVTGLTTGQLIIEYIISIPFYQEYKIHPSSPIKDDIPDNLENSALMRNIESGSYKDDIEIGSRRNTDNEVNDNEI</sequence>
<feature type="compositionally biased region" description="Basic and acidic residues" evidence="1">
    <location>
        <begin position="66"/>
        <end position="77"/>
    </location>
</feature>
<protein>
    <submittedName>
        <fullName evidence="3">9135_t:CDS:1</fullName>
    </submittedName>
</protein>
<dbReference type="OrthoDB" id="73901at2759"/>
<keyword evidence="4" id="KW-1185">Reference proteome</keyword>
<feature type="region of interest" description="Disordered" evidence="1">
    <location>
        <begin position="66"/>
        <end position="85"/>
    </location>
</feature>
<name>A0A9W4SHG4_9GLOM</name>
<evidence type="ECO:0000313" key="4">
    <source>
        <dbReference type="Proteomes" id="UP001153678"/>
    </source>
</evidence>
<organism evidence="3 4">
    <name type="scientific">Funneliformis geosporum</name>
    <dbReference type="NCBI Taxonomy" id="1117311"/>
    <lineage>
        <taxon>Eukaryota</taxon>
        <taxon>Fungi</taxon>
        <taxon>Fungi incertae sedis</taxon>
        <taxon>Mucoromycota</taxon>
        <taxon>Glomeromycotina</taxon>
        <taxon>Glomeromycetes</taxon>
        <taxon>Glomerales</taxon>
        <taxon>Glomeraceae</taxon>
        <taxon>Funneliformis</taxon>
    </lineage>
</organism>